<dbReference type="EMBL" id="VCGU01000003">
    <property type="protein sequence ID" value="TRY78015.1"/>
    <property type="molecule type" value="Genomic_DNA"/>
</dbReference>
<dbReference type="OrthoDB" id="72772at2759"/>
<feature type="coiled-coil region" evidence="2">
    <location>
        <begin position="274"/>
        <end position="301"/>
    </location>
</feature>
<dbReference type="PANTHER" id="PTHR15157">
    <property type="entry name" value="UV RADIATION RESISTANCE-ASSOCIATED GENE PROTEIN"/>
    <property type="match status" value="1"/>
</dbReference>
<dbReference type="Proteomes" id="UP000318571">
    <property type="component" value="Chromosome 11"/>
</dbReference>
<dbReference type="GO" id="GO:0000149">
    <property type="term" value="F:SNARE binding"/>
    <property type="evidence" value="ECO:0007669"/>
    <property type="project" value="TreeGrafter"/>
</dbReference>
<evidence type="ECO:0000256" key="1">
    <source>
        <dbReference type="ARBA" id="ARBA00023054"/>
    </source>
</evidence>
<name>A0A553PK07_TIGCA</name>
<evidence type="ECO:0008006" key="5">
    <source>
        <dbReference type="Google" id="ProtNLM"/>
    </source>
</evidence>
<gene>
    <name evidence="3" type="ORF">TCAL_12765</name>
</gene>
<keyword evidence="1 2" id="KW-0175">Coiled coil</keyword>
<dbReference type="STRING" id="6832.A0A553PK07"/>
<dbReference type="GO" id="GO:0035493">
    <property type="term" value="P:SNARE complex assembly"/>
    <property type="evidence" value="ECO:0007669"/>
    <property type="project" value="TreeGrafter"/>
</dbReference>
<evidence type="ECO:0000313" key="3">
    <source>
        <dbReference type="EMBL" id="TRY78015.1"/>
    </source>
</evidence>
<evidence type="ECO:0000313" key="4">
    <source>
        <dbReference type="Proteomes" id="UP000318571"/>
    </source>
</evidence>
<sequence>MVATVSLALSHSNMDDPAASLATSASVLLPSIASRGAGVGVGSSSSPFPPIQIRSSCLSSQRRLDHIKELALMVMPEGKSGQSEVGNTFSLSWHLTAEDAPFWSSSAASLSKAGYIMWSGVIMPAPFNNLRGGLVKIWLHPPNSNSPQCLQSLIIVLASLTEVNFVPSRGRLVLFLTGGSGTLSTHLPSWHNGHRQVLVPRVGTGASLSSSYDTRLLARIQRIRRAVDQQELQNRHSCQSLWGAVQSGPEPENMSLSRQILAMSKKKSSTRHRERELRRRLEDLQVTLTILQDQHDRALHRWQGVTARASQLRVTNDDYSQSLTVRVYDFSKTKSSLSSELVTLTEARERLSHCSQAVGTLQSNMMRGFLHIYPINPADMTIRWIKFCTLEDAKALSSRETSMSVLNGWMAHILTVLFKLQDVPMKFPLRPFGSWGRIQDPGDGHVYPLFLKGSDPAQVQHGLKLLNRNIVQLMRHAKLPIKSGEKTVINLLAILQGGELNCIPHNSS</sequence>
<keyword evidence="4" id="KW-1185">Reference proteome</keyword>
<comment type="caution">
    <text evidence="3">The sequence shown here is derived from an EMBL/GenBank/DDBJ whole genome shotgun (WGS) entry which is preliminary data.</text>
</comment>
<protein>
    <recommendedName>
        <fullName evidence="5">UV radiation resistance-associated gene protein</fullName>
    </recommendedName>
</protein>
<dbReference type="GO" id="GO:0000323">
    <property type="term" value="C:lytic vacuole"/>
    <property type="evidence" value="ECO:0007669"/>
    <property type="project" value="TreeGrafter"/>
</dbReference>
<organism evidence="3 4">
    <name type="scientific">Tigriopus californicus</name>
    <name type="common">Marine copepod</name>
    <dbReference type="NCBI Taxonomy" id="6832"/>
    <lineage>
        <taxon>Eukaryota</taxon>
        <taxon>Metazoa</taxon>
        <taxon>Ecdysozoa</taxon>
        <taxon>Arthropoda</taxon>
        <taxon>Crustacea</taxon>
        <taxon>Multicrustacea</taxon>
        <taxon>Hexanauplia</taxon>
        <taxon>Copepoda</taxon>
        <taxon>Harpacticoida</taxon>
        <taxon>Harpacticidae</taxon>
        <taxon>Tigriopus</taxon>
    </lineage>
</organism>
<dbReference type="PANTHER" id="PTHR15157:SF5">
    <property type="entry name" value="UV RADIATION RESISTANCE-ASSOCIATED GENE PROTEIN"/>
    <property type="match status" value="1"/>
</dbReference>
<reference evidence="3 4" key="1">
    <citation type="journal article" date="2018" name="Nat. Ecol. Evol.">
        <title>Genomic signatures of mitonuclear coevolution across populations of Tigriopus californicus.</title>
        <authorList>
            <person name="Barreto F.S."/>
            <person name="Watson E.T."/>
            <person name="Lima T.G."/>
            <person name="Willett C.S."/>
            <person name="Edmands S."/>
            <person name="Li W."/>
            <person name="Burton R.S."/>
        </authorList>
    </citation>
    <scope>NUCLEOTIDE SEQUENCE [LARGE SCALE GENOMIC DNA]</scope>
    <source>
        <strain evidence="3 4">San Diego</strain>
    </source>
</reference>
<dbReference type="AlphaFoldDB" id="A0A553PK07"/>
<accession>A0A553PK07</accession>
<evidence type="ECO:0000256" key="2">
    <source>
        <dbReference type="SAM" id="Coils"/>
    </source>
</evidence>
<proteinExistence type="predicted"/>
<dbReference type="GO" id="GO:0005768">
    <property type="term" value="C:endosome"/>
    <property type="evidence" value="ECO:0007669"/>
    <property type="project" value="TreeGrafter"/>
</dbReference>